<keyword evidence="4" id="KW-1185">Reference proteome</keyword>
<evidence type="ECO:0000313" key="3">
    <source>
        <dbReference type="EMBL" id="GIF93680.1"/>
    </source>
</evidence>
<gene>
    <name evidence="3" type="ORF">Cch02nite_71240</name>
</gene>
<evidence type="ECO:0000256" key="1">
    <source>
        <dbReference type="SAM" id="MobiDB-lite"/>
    </source>
</evidence>
<name>A0A8J3NWV6_9ACTN</name>
<evidence type="ECO:0000313" key="4">
    <source>
        <dbReference type="Proteomes" id="UP000619293"/>
    </source>
</evidence>
<protein>
    <submittedName>
        <fullName evidence="3">Uncharacterized protein</fullName>
    </submittedName>
</protein>
<dbReference type="AlphaFoldDB" id="A0A8J3NWV6"/>
<feature type="transmembrane region" description="Helical" evidence="2">
    <location>
        <begin position="16"/>
        <end position="39"/>
    </location>
</feature>
<comment type="caution">
    <text evidence="3">The sequence shown here is derived from an EMBL/GenBank/DDBJ whole genome shotgun (WGS) entry which is preliminary data.</text>
</comment>
<feature type="region of interest" description="Disordered" evidence="1">
    <location>
        <begin position="85"/>
        <end position="107"/>
    </location>
</feature>
<keyword evidence="2" id="KW-1133">Transmembrane helix</keyword>
<keyword evidence="2" id="KW-0812">Transmembrane</keyword>
<organism evidence="3 4">
    <name type="scientific">Catellatospora chokoriensis</name>
    <dbReference type="NCBI Taxonomy" id="310353"/>
    <lineage>
        <taxon>Bacteria</taxon>
        <taxon>Bacillati</taxon>
        <taxon>Actinomycetota</taxon>
        <taxon>Actinomycetes</taxon>
        <taxon>Micromonosporales</taxon>
        <taxon>Micromonosporaceae</taxon>
        <taxon>Catellatospora</taxon>
    </lineage>
</organism>
<accession>A0A8J3NWV6</accession>
<proteinExistence type="predicted"/>
<feature type="transmembrane region" description="Helical" evidence="2">
    <location>
        <begin position="51"/>
        <end position="71"/>
    </location>
</feature>
<dbReference type="EMBL" id="BONG01000070">
    <property type="protein sequence ID" value="GIF93680.1"/>
    <property type="molecule type" value="Genomic_DNA"/>
</dbReference>
<keyword evidence="2" id="KW-0472">Membrane</keyword>
<dbReference type="Proteomes" id="UP000619293">
    <property type="component" value="Unassembled WGS sequence"/>
</dbReference>
<evidence type="ECO:0000256" key="2">
    <source>
        <dbReference type="SAM" id="Phobius"/>
    </source>
</evidence>
<sequence length="107" mass="10940">MALLVGRSQFGNCAQAWYMSAAFLGVVPWCIVFLGSVSTLFETDSAKSRDFAIGGIVGALALAAAFATGFATDAAPPGVHTTSHCMVGPKPAKPATVPDPPVRWSAG</sequence>
<reference evidence="3 4" key="1">
    <citation type="submission" date="2021-01" db="EMBL/GenBank/DDBJ databases">
        <title>Whole genome shotgun sequence of Catellatospora chokoriensis NBRC 107358.</title>
        <authorList>
            <person name="Komaki H."/>
            <person name="Tamura T."/>
        </authorList>
    </citation>
    <scope>NUCLEOTIDE SEQUENCE [LARGE SCALE GENOMIC DNA]</scope>
    <source>
        <strain evidence="3 4">NBRC 107358</strain>
    </source>
</reference>